<dbReference type="EC" id="2.7.10.2" evidence="4"/>
<comment type="similarity">
    <text evidence="3">Belongs to the etk/wzc family.</text>
</comment>
<evidence type="ECO:0000256" key="2">
    <source>
        <dbReference type="ARBA" id="ARBA00007316"/>
    </source>
</evidence>
<evidence type="ECO:0000256" key="15">
    <source>
        <dbReference type="ARBA" id="ARBA00051245"/>
    </source>
</evidence>
<dbReference type="InterPro" id="IPR032807">
    <property type="entry name" value="GNVR"/>
</dbReference>
<dbReference type="InterPro" id="IPR027417">
    <property type="entry name" value="P-loop_NTPase"/>
</dbReference>
<feature type="domain" description="Polysaccharide chain length determinant N-terminal" evidence="18">
    <location>
        <begin position="8"/>
        <end position="97"/>
    </location>
</feature>
<evidence type="ECO:0000256" key="17">
    <source>
        <dbReference type="SAM" id="Phobius"/>
    </source>
</evidence>
<keyword evidence="7 21" id="KW-0808">Transferase</keyword>
<keyword evidence="6" id="KW-0997">Cell inner membrane</keyword>
<dbReference type="Pfam" id="PF13614">
    <property type="entry name" value="AAA_31"/>
    <property type="match status" value="1"/>
</dbReference>
<dbReference type="OrthoDB" id="230260at2"/>
<evidence type="ECO:0000313" key="21">
    <source>
        <dbReference type="EMBL" id="CUH84337.1"/>
    </source>
</evidence>
<feature type="coiled-coil region" evidence="16">
    <location>
        <begin position="283"/>
        <end position="327"/>
    </location>
</feature>
<evidence type="ECO:0000256" key="5">
    <source>
        <dbReference type="ARBA" id="ARBA00022475"/>
    </source>
</evidence>
<keyword evidence="5" id="KW-1003">Cell membrane</keyword>
<evidence type="ECO:0000256" key="10">
    <source>
        <dbReference type="ARBA" id="ARBA00022777"/>
    </source>
</evidence>
<keyword evidence="8 17" id="KW-0812">Transmembrane</keyword>
<feature type="transmembrane region" description="Helical" evidence="17">
    <location>
        <begin position="21"/>
        <end position="40"/>
    </location>
</feature>
<proteinExistence type="inferred from homology"/>
<evidence type="ECO:0000259" key="20">
    <source>
        <dbReference type="Pfam" id="PF13807"/>
    </source>
</evidence>
<feature type="domain" description="Tyrosine-protein kinase G-rich" evidence="20">
    <location>
        <begin position="371"/>
        <end position="442"/>
    </location>
</feature>
<dbReference type="Pfam" id="PF13807">
    <property type="entry name" value="GNVR"/>
    <property type="match status" value="1"/>
</dbReference>
<keyword evidence="13 17" id="KW-0472">Membrane</keyword>
<dbReference type="RefSeq" id="WP_058318461.1">
    <property type="nucleotide sequence ID" value="NZ_CYSF01000007.1"/>
</dbReference>
<dbReference type="GO" id="GO:0004713">
    <property type="term" value="F:protein tyrosine kinase activity"/>
    <property type="evidence" value="ECO:0007669"/>
    <property type="project" value="TreeGrafter"/>
</dbReference>
<dbReference type="PANTHER" id="PTHR32309:SF13">
    <property type="entry name" value="FERRIC ENTEROBACTIN TRANSPORT PROTEIN FEPE"/>
    <property type="match status" value="1"/>
</dbReference>
<accession>A0A0P1H3M0</accession>
<comment type="subcellular location">
    <subcellularLocation>
        <location evidence="1">Cell inner membrane</location>
        <topology evidence="1">Multi-pass membrane protein</topology>
    </subcellularLocation>
</comment>
<dbReference type="EMBL" id="CYSF01000007">
    <property type="protein sequence ID" value="CUH84337.1"/>
    <property type="molecule type" value="Genomic_DNA"/>
</dbReference>
<evidence type="ECO:0000256" key="6">
    <source>
        <dbReference type="ARBA" id="ARBA00022519"/>
    </source>
</evidence>
<protein>
    <recommendedName>
        <fullName evidence="4">non-specific protein-tyrosine kinase</fullName>
        <ecNumber evidence="4">2.7.10.2</ecNumber>
    </recommendedName>
</protein>
<dbReference type="AlphaFoldDB" id="A0A0P1H3M0"/>
<evidence type="ECO:0000256" key="8">
    <source>
        <dbReference type="ARBA" id="ARBA00022692"/>
    </source>
</evidence>
<keyword evidence="22" id="KW-1185">Reference proteome</keyword>
<comment type="catalytic activity">
    <reaction evidence="15">
        <text>L-tyrosyl-[protein] + ATP = O-phospho-L-tyrosyl-[protein] + ADP + H(+)</text>
        <dbReference type="Rhea" id="RHEA:10596"/>
        <dbReference type="Rhea" id="RHEA-COMP:10136"/>
        <dbReference type="Rhea" id="RHEA-COMP:20101"/>
        <dbReference type="ChEBI" id="CHEBI:15378"/>
        <dbReference type="ChEBI" id="CHEBI:30616"/>
        <dbReference type="ChEBI" id="CHEBI:46858"/>
        <dbReference type="ChEBI" id="CHEBI:61978"/>
        <dbReference type="ChEBI" id="CHEBI:456216"/>
        <dbReference type="EC" id="2.7.10.2"/>
    </reaction>
</comment>
<evidence type="ECO:0000256" key="11">
    <source>
        <dbReference type="ARBA" id="ARBA00022840"/>
    </source>
</evidence>
<dbReference type="PANTHER" id="PTHR32309">
    <property type="entry name" value="TYROSINE-PROTEIN KINASE"/>
    <property type="match status" value="1"/>
</dbReference>
<dbReference type="InterPro" id="IPR050445">
    <property type="entry name" value="Bact_polysacc_biosynth/exp"/>
</dbReference>
<evidence type="ECO:0000256" key="4">
    <source>
        <dbReference type="ARBA" id="ARBA00011903"/>
    </source>
</evidence>
<keyword evidence="16" id="KW-0175">Coiled coil</keyword>
<comment type="similarity">
    <text evidence="2">Belongs to the CpsD/CapB family.</text>
</comment>
<evidence type="ECO:0000256" key="1">
    <source>
        <dbReference type="ARBA" id="ARBA00004429"/>
    </source>
</evidence>
<dbReference type="Pfam" id="PF02706">
    <property type="entry name" value="Wzz"/>
    <property type="match status" value="1"/>
</dbReference>
<keyword evidence="10 21" id="KW-0418">Kinase</keyword>
<reference evidence="21 22" key="1">
    <citation type="submission" date="2015-09" db="EMBL/GenBank/DDBJ databases">
        <authorList>
            <consortium name="Swine Surveillance"/>
        </authorList>
    </citation>
    <scope>NUCLEOTIDE SEQUENCE [LARGE SCALE GENOMIC DNA]</scope>
    <source>
        <strain evidence="21 22">CECT 8383</strain>
    </source>
</reference>
<evidence type="ECO:0000256" key="7">
    <source>
        <dbReference type="ARBA" id="ARBA00022679"/>
    </source>
</evidence>
<gene>
    <name evidence="21" type="primary">ptk_1</name>
    <name evidence="21" type="ORF">TM5383_01545</name>
</gene>
<keyword evidence="9" id="KW-0547">Nucleotide-binding</keyword>
<feature type="domain" description="AAA" evidence="19">
    <location>
        <begin position="529"/>
        <end position="657"/>
    </location>
</feature>
<dbReference type="InterPro" id="IPR005702">
    <property type="entry name" value="Wzc-like_C"/>
</dbReference>
<dbReference type="SUPFAM" id="SSF52540">
    <property type="entry name" value="P-loop containing nucleoside triphosphate hydrolases"/>
    <property type="match status" value="1"/>
</dbReference>
<evidence type="ECO:0000259" key="18">
    <source>
        <dbReference type="Pfam" id="PF02706"/>
    </source>
</evidence>
<organism evidence="21 22">
    <name type="scientific">Thalassovita mediterranea</name>
    <dbReference type="NCBI Taxonomy" id="340021"/>
    <lineage>
        <taxon>Bacteria</taxon>
        <taxon>Pseudomonadati</taxon>
        <taxon>Pseudomonadota</taxon>
        <taxon>Alphaproteobacteria</taxon>
        <taxon>Rhodobacterales</taxon>
        <taxon>Roseobacteraceae</taxon>
        <taxon>Thalassovita</taxon>
    </lineage>
</organism>
<name>A0A0P1H3M0_9RHOB</name>
<dbReference type="Proteomes" id="UP000051681">
    <property type="component" value="Unassembled WGS sequence"/>
</dbReference>
<evidence type="ECO:0000256" key="16">
    <source>
        <dbReference type="SAM" id="Coils"/>
    </source>
</evidence>
<evidence type="ECO:0000256" key="12">
    <source>
        <dbReference type="ARBA" id="ARBA00022989"/>
    </source>
</evidence>
<keyword evidence="11" id="KW-0067">ATP-binding</keyword>
<dbReference type="InterPro" id="IPR003856">
    <property type="entry name" value="LPS_length_determ_N"/>
</dbReference>
<dbReference type="Gene3D" id="3.40.50.300">
    <property type="entry name" value="P-loop containing nucleotide triphosphate hydrolases"/>
    <property type="match status" value="1"/>
</dbReference>
<dbReference type="STRING" id="340021.TM5383_01545"/>
<evidence type="ECO:0000256" key="3">
    <source>
        <dbReference type="ARBA" id="ARBA00008883"/>
    </source>
</evidence>
<evidence type="ECO:0000259" key="19">
    <source>
        <dbReference type="Pfam" id="PF13614"/>
    </source>
</evidence>
<evidence type="ECO:0000256" key="13">
    <source>
        <dbReference type="ARBA" id="ARBA00023136"/>
    </source>
</evidence>
<evidence type="ECO:0000313" key="22">
    <source>
        <dbReference type="Proteomes" id="UP000051681"/>
    </source>
</evidence>
<keyword evidence="14" id="KW-0829">Tyrosine-protein kinase</keyword>
<dbReference type="GO" id="GO:0005886">
    <property type="term" value="C:plasma membrane"/>
    <property type="evidence" value="ECO:0007669"/>
    <property type="project" value="UniProtKB-SubCell"/>
</dbReference>
<keyword evidence="12 17" id="KW-1133">Transmembrane helix</keyword>
<dbReference type="CDD" id="cd05387">
    <property type="entry name" value="BY-kinase"/>
    <property type="match status" value="1"/>
</dbReference>
<evidence type="ECO:0000256" key="14">
    <source>
        <dbReference type="ARBA" id="ARBA00023137"/>
    </source>
</evidence>
<dbReference type="InterPro" id="IPR025669">
    <property type="entry name" value="AAA_dom"/>
</dbReference>
<sequence length="720" mass="78834">MNQSPEDFVDIREVFAILRRQVRLVLLTCLVVLALAFVYVSRTTPLYTATALIKIDPQETNLLDPNAAARTNASIESSRIDTEVEILKSTRLGLQTIERTQLQTTEEFGPSVGLLDKLRLAVGLDLPPAPTVSQLTNATLLRFSNALNVRRKGLTYLVSVSVTSMSSEQAAALANTHARVYIDDQVASRVQSVATASEVLRSELTKAERRLSDSNAALRFYVSENIERLSEEANSEQLTLLKNSLNASSGRLAQFERNVQAADAAFEKRDWATLAEQVGEQGLRALEEERQSLRSRLQTGQIEDQQKLDLEAEIARLEGELETLAASSLSGLRGELRRERQDQDGFLEDIQQALTGADLSAQTLTEIYALNQGAVISQRQYDQLVTRLRDLEAQAVVQVADSRLVAEALPPNSPSYPNKKLVLAVALTLAVGIGSALALLKEFYYGGVTSAHQLSNVISAKVAAVVPRLSFQPGRDTLADKVIKEPMTQFAEAYRKLRASLDLGLERQGKLRNDRGSVILVTSSIPAEGKSTTALALARTYALAGKRTLLIDADLRNPSINDFVDEKPTIGLLEYLQSNGAMMDEEGTSNNDMNSAEQFYVLDPLSKLGIILGSRRANVPTDAPLQSTAFKGLVENARNAFDVVIIDTAPLLPVVDTQYIAPMVDGAVVCVRFGEATQVELRTTMTYLRDTLPEDAVVTSILNCFEGGQQNYRYDGYYSG</sequence>
<evidence type="ECO:0000256" key="9">
    <source>
        <dbReference type="ARBA" id="ARBA00022741"/>
    </source>
</evidence>